<evidence type="ECO:0000313" key="6">
    <source>
        <dbReference type="EMBL" id="RGZ17195.1"/>
    </source>
</evidence>
<dbReference type="Proteomes" id="UP000283431">
    <property type="component" value="Unassembled WGS sequence"/>
</dbReference>
<gene>
    <name evidence="7" type="ORF">DW975_05190</name>
    <name evidence="6" type="ORF">DXA03_10625</name>
</gene>
<dbReference type="AlphaFoldDB" id="A0A413M6Y3"/>
<keyword evidence="3" id="KW-0238">DNA-binding</keyword>
<evidence type="ECO:0000313" key="9">
    <source>
        <dbReference type="Proteomes" id="UP000285209"/>
    </source>
</evidence>
<dbReference type="GO" id="GO:0004519">
    <property type="term" value="F:endonuclease activity"/>
    <property type="evidence" value="ECO:0007669"/>
    <property type="project" value="UniProtKB-KW"/>
</dbReference>
<dbReference type="Pfam" id="PF01420">
    <property type="entry name" value="Methylase_S"/>
    <property type="match status" value="1"/>
</dbReference>
<evidence type="ECO:0000256" key="4">
    <source>
        <dbReference type="ARBA" id="ARBA00038652"/>
    </source>
</evidence>
<comment type="subunit">
    <text evidence="4">The methyltransferase is composed of M and S polypeptides.</text>
</comment>
<keyword evidence="2" id="KW-0680">Restriction system</keyword>
<evidence type="ECO:0000259" key="5">
    <source>
        <dbReference type="Pfam" id="PF01420"/>
    </source>
</evidence>
<evidence type="ECO:0000256" key="2">
    <source>
        <dbReference type="ARBA" id="ARBA00022747"/>
    </source>
</evidence>
<dbReference type="EMBL" id="QSDV01000020">
    <property type="protein sequence ID" value="RGZ17195.1"/>
    <property type="molecule type" value="Genomic_DNA"/>
</dbReference>
<dbReference type="EMBL" id="QSEN01000006">
    <property type="protein sequence ID" value="RGZ75890.1"/>
    <property type="molecule type" value="Genomic_DNA"/>
</dbReference>
<dbReference type="Proteomes" id="UP000285209">
    <property type="component" value="Unassembled WGS sequence"/>
</dbReference>
<name>A0A413M6Y3_9FIRM</name>
<dbReference type="PANTHER" id="PTHR43140">
    <property type="entry name" value="TYPE-1 RESTRICTION ENZYME ECOKI SPECIFICITY PROTEIN"/>
    <property type="match status" value="1"/>
</dbReference>
<dbReference type="GO" id="GO:0003677">
    <property type="term" value="F:DNA binding"/>
    <property type="evidence" value="ECO:0007669"/>
    <property type="project" value="UniProtKB-KW"/>
</dbReference>
<reference evidence="8 9" key="1">
    <citation type="submission" date="2018-08" db="EMBL/GenBank/DDBJ databases">
        <title>A genome reference for cultivated species of the human gut microbiota.</title>
        <authorList>
            <person name="Zou Y."/>
            <person name="Xue W."/>
            <person name="Luo G."/>
        </authorList>
    </citation>
    <scope>NUCLEOTIDE SEQUENCE [LARGE SCALE GENOMIC DNA]</scope>
    <source>
        <strain evidence="7 8">AM48-7</strain>
        <strain evidence="6 9">AM54-25XD</strain>
    </source>
</reference>
<dbReference type="InterPro" id="IPR044946">
    <property type="entry name" value="Restrct_endonuc_typeI_TRD_sf"/>
</dbReference>
<keyword evidence="6" id="KW-0378">Hydrolase</keyword>
<evidence type="ECO:0000256" key="3">
    <source>
        <dbReference type="ARBA" id="ARBA00023125"/>
    </source>
</evidence>
<comment type="caution">
    <text evidence="6">The sequence shown here is derived from an EMBL/GenBank/DDBJ whole genome shotgun (WGS) entry which is preliminary data.</text>
</comment>
<sequence length="194" mass="22149">MSAIKLIQYVFGYAYLTLDKISENCDRQRKPVTKGKREAGKYPYYGASGIVDYVSDYIFDGDYLLVSEDGANLLARTTPIAFSISGKNWVNNHAHVLKFDTYELRRYVEIYLNSIDLGKFISGGAQPKLNQENLNKIVIPVPEEGKVKDIVNILDRFDTLCNDLSAGLPAEIEARQKQYEYYRDKLLSFKELPK</sequence>
<feature type="domain" description="Type I restriction modification DNA specificity" evidence="5">
    <location>
        <begin position="23"/>
        <end position="174"/>
    </location>
</feature>
<dbReference type="PANTHER" id="PTHR43140:SF1">
    <property type="entry name" value="TYPE I RESTRICTION ENZYME ECOKI SPECIFICITY SUBUNIT"/>
    <property type="match status" value="1"/>
</dbReference>
<evidence type="ECO:0000256" key="1">
    <source>
        <dbReference type="ARBA" id="ARBA00010923"/>
    </source>
</evidence>
<dbReference type="SUPFAM" id="SSF116734">
    <property type="entry name" value="DNA methylase specificity domain"/>
    <property type="match status" value="1"/>
</dbReference>
<accession>A0A413M6Y3</accession>
<keyword evidence="6" id="KW-0540">Nuclease</keyword>
<dbReference type="InterPro" id="IPR000055">
    <property type="entry name" value="Restrct_endonuc_typeI_TRD"/>
</dbReference>
<dbReference type="InterPro" id="IPR051212">
    <property type="entry name" value="Type-I_RE_S_subunit"/>
</dbReference>
<proteinExistence type="inferred from homology"/>
<dbReference type="Gene3D" id="3.90.220.20">
    <property type="entry name" value="DNA methylase specificity domains"/>
    <property type="match status" value="1"/>
</dbReference>
<comment type="similarity">
    <text evidence="1">Belongs to the type-I restriction system S methylase family.</text>
</comment>
<dbReference type="GO" id="GO:0009307">
    <property type="term" value="P:DNA restriction-modification system"/>
    <property type="evidence" value="ECO:0007669"/>
    <property type="project" value="UniProtKB-KW"/>
</dbReference>
<evidence type="ECO:0000313" key="8">
    <source>
        <dbReference type="Proteomes" id="UP000283431"/>
    </source>
</evidence>
<keyword evidence="6" id="KW-0255">Endonuclease</keyword>
<protein>
    <submittedName>
        <fullName evidence="6">Restriction endonuclease subunit S</fullName>
    </submittedName>
</protein>
<evidence type="ECO:0000313" key="7">
    <source>
        <dbReference type="EMBL" id="RGZ75890.1"/>
    </source>
</evidence>
<organism evidence="6 9">
    <name type="scientific">Agathobacter rectalis</name>
    <dbReference type="NCBI Taxonomy" id="39491"/>
    <lineage>
        <taxon>Bacteria</taxon>
        <taxon>Bacillati</taxon>
        <taxon>Bacillota</taxon>
        <taxon>Clostridia</taxon>
        <taxon>Lachnospirales</taxon>
        <taxon>Lachnospiraceae</taxon>
        <taxon>Agathobacter</taxon>
    </lineage>
</organism>
<dbReference type="CDD" id="cd17262">
    <property type="entry name" value="RMtype1_S_Aco12261I-TRD2-CR2"/>
    <property type="match status" value="1"/>
</dbReference>